<gene>
    <name evidence="1" type="ORF">BACI71_110127</name>
</gene>
<evidence type="ECO:0000313" key="1">
    <source>
        <dbReference type="EMBL" id="VXB29570.1"/>
    </source>
</evidence>
<protein>
    <submittedName>
        <fullName evidence="1">Uncharacterized protein</fullName>
    </submittedName>
</protein>
<dbReference type="Proteomes" id="UP000437562">
    <property type="component" value="Unassembled WGS sequence"/>
</dbReference>
<evidence type="ECO:0000313" key="2">
    <source>
        <dbReference type="Proteomes" id="UP000437562"/>
    </source>
</evidence>
<dbReference type="AlphaFoldDB" id="A0A653PI28"/>
<name>A0A653PI28_BACMY</name>
<reference evidence="1 2" key="1">
    <citation type="submission" date="2019-10" db="EMBL/GenBank/DDBJ databases">
        <authorList>
            <person name="Karimi E."/>
        </authorList>
    </citation>
    <scope>NUCLEOTIDE SEQUENCE [LARGE SCALE GENOMIC DNA]</scope>
    <source>
        <strain evidence="1">Bacillus sp. 71</strain>
    </source>
</reference>
<sequence length="38" mass="4871">MLTILFYMYMCEQKRKSYEKSYINENVEGRKHIQYRYL</sequence>
<accession>A0A653PI28</accession>
<dbReference type="EMBL" id="CABWMC010000003">
    <property type="protein sequence ID" value="VXB29570.1"/>
    <property type="molecule type" value="Genomic_DNA"/>
</dbReference>
<organism evidence="1 2">
    <name type="scientific">Bacillus mycoides</name>
    <dbReference type="NCBI Taxonomy" id="1405"/>
    <lineage>
        <taxon>Bacteria</taxon>
        <taxon>Bacillati</taxon>
        <taxon>Bacillota</taxon>
        <taxon>Bacilli</taxon>
        <taxon>Bacillales</taxon>
        <taxon>Bacillaceae</taxon>
        <taxon>Bacillus</taxon>
        <taxon>Bacillus cereus group</taxon>
    </lineage>
</organism>
<proteinExistence type="predicted"/>